<dbReference type="InterPro" id="IPR001789">
    <property type="entry name" value="Sig_transdc_resp-reg_receiver"/>
</dbReference>
<dbReference type="Proteomes" id="UP000774130">
    <property type="component" value="Unassembled WGS sequence"/>
</dbReference>
<evidence type="ECO:0000256" key="5">
    <source>
        <dbReference type="PROSITE-ProRule" id="PRU00169"/>
    </source>
</evidence>
<dbReference type="PROSITE" id="PS50110">
    <property type="entry name" value="RESPONSE_REGULATORY"/>
    <property type="match status" value="1"/>
</dbReference>
<dbReference type="InterPro" id="IPR046947">
    <property type="entry name" value="LytR-like"/>
</dbReference>
<dbReference type="RefSeq" id="WP_218327268.1">
    <property type="nucleotide sequence ID" value="NZ_JAHUZB010000007.1"/>
</dbReference>
<evidence type="ECO:0000313" key="7">
    <source>
        <dbReference type="EMBL" id="MBV7392056.1"/>
    </source>
</evidence>
<proteinExistence type="predicted"/>
<keyword evidence="3" id="KW-0010">Activator</keyword>
<evidence type="ECO:0000256" key="4">
    <source>
        <dbReference type="ARBA" id="ARBA00037164"/>
    </source>
</evidence>
<keyword evidence="2" id="KW-0902">Two-component regulatory system</keyword>
<dbReference type="EMBL" id="JAHUZB010000007">
    <property type="protein sequence ID" value="MBV7392056.1"/>
    <property type="molecule type" value="Genomic_DNA"/>
</dbReference>
<name>A0ABS6TGH7_9ENTE</name>
<evidence type="ECO:0000259" key="6">
    <source>
        <dbReference type="PROSITE" id="PS50110"/>
    </source>
</evidence>
<feature type="domain" description="Response regulatory" evidence="6">
    <location>
        <begin position="2"/>
        <end position="123"/>
    </location>
</feature>
<dbReference type="PANTHER" id="PTHR37299">
    <property type="entry name" value="TRANSCRIPTIONAL REGULATOR-RELATED"/>
    <property type="match status" value="1"/>
</dbReference>
<keyword evidence="8" id="KW-1185">Reference proteome</keyword>
<comment type="function">
    <text evidence="4">Required for high-level post-exponential phase expression of a series of secreted proteins.</text>
</comment>
<sequence>MRIFIIEDQFIFRKKIIDLIHSASAHPFEIVEVLNERTFFQEIERMDIYSTDLFFIDIDLNFYLTGIDLAEVIRGRNRECGIVFCTSFEDKTIEIVNRQILPLGYLVKDKNRGLVQQDLARILQKFVTNTQKDAGSHLKLIINQGREKTIINEADIFYIATIPSHRNTLTLRYQQQEILVPGKLRTLKTELKSPFFIKELKSFILNINKIEKLYSTDGLVQFIDQTILDIGLVGTKKVQQFLREENSDVSG</sequence>
<dbReference type="InterPro" id="IPR007492">
    <property type="entry name" value="LytTR_DNA-bd_dom"/>
</dbReference>
<accession>A0ABS6TGH7</accession>
<organism evidence="7 8">
    <name type="scientific">Enterococcus alishanensis</name>
    <dbReference type="NCBI Taxonomy" id="1303817"/>
    <lineage>
        <taxon>Bacteria</taxon>
        <taxon>Bacillati</taxon>
        <taxon>Bacillota</taxon>
        <taxon>Bacilli</taxon>
        <taxon>Lactobacillales</taxon>
        <taxon>Enterococcaceae</taxon>
        <taxon>Enterococcus</taxon>
    </lineage>
</organism>
<dbReference type="PANTHER" id="PTHR37299:SF3">
    <property type="entry name" value="STAGE 0 SPORULATION PROTEIN A HOMOLOG"/>
    <property type="match status" value="1"/>
</dbReference>
<evidence type="ECO:0000256" key="1">
    <source>
        <dbReference type="ARBA" id="ARBA00022490"/>
    </source>
</evidence>
<evidence type="ECO:0000256" key="3">
    <source>
        <dbReference type="ARBA" id="ARBA00023159"/>
    </source>
</evidence>
<feature type="modified residue" description="4-aspartylphosphate" evidence="5">
    <location>
        <position position="57"/>
    </location>
</feature>
<reference evidence="7 8" key="1">
    <citation type="submission" date="2021-06" db="EMBL/GenBank/DDBJ databases">
        <title>Enterococcus alishanensis sp. nov., a novel lactic acid bacterium isolated from fresh coffee beans.</title>
        <authorList>
            <person name="Chen Y.-S."/>
        </authorList>
    </citation>
    <scope>NUCLEOTIDE SEQUENCE [LARGE SCALE GENOMIC DNA]</scope>
    <source>
        <strain evidence="7 8">ALS3</strain>
    </source>
</reference>
<keyword evidence="1" id="KW-0963">Cytoplasm</keyword>
<gene>
    <name evidence="7" type="ORF">KUA55_15345</name>
</gene>
<evidence type="ECO:0000256" key="2">
    <source>
        <dbReference type="ARBA" id="ARBA00023012"/>
    </source>
</evidence>
<evidence type="ECO:0000313" key="8">
    <source>
        <dbReference type="Proteomes" id="UP000774130"/>
    </source>
</evidence>
<dbReference type="Pfam" id="PF04397">
    <property type="entry name" value="LytTR"/>
    <property type="match status" value="1"/>
</dbReference>
<protein>
    <submittedName>
        <fullName evidence="7">Response regulator</fullName>
    </submittedName>
</protein>
<dbReference type="Pfam" id="PF00072">
    <property type="entry name" value="Response_reg"/>
    <property type="match status" value="1"/>
</dbReference>
<dbReference type="SMART" id="SM00850">
    <property type="entry name" value="LytTR"/>
    <property type="match status" value="1"/>
</dbReference>
<keyword evidence="5" id="KW-0597">Phosphoprotein</keyword>
<comment type="caution">
    <text evidence="7">The sequence shown here is derived from an EMBL/GenBank/DDBJ whole genome shotgun (WGS) entry which is preliminary data.</text>
</comment>